<dbReference type="EC" id="2.4.99.12" evidence="6"/>
<dbReference type="NCBIfam" id="NF004386">
    <property type="entry name" value="PRK05749.1-2"/>
    <property type="match status" value="1"/>
</dbReference>
<dbReference type="Gene3D" id="3.40.50.2000">
    <property type="entry name" value="Glycogen Phosphorylase B"/>
    <property type="match status" value="1"/>
</dbReference>
<keyword evidence="3 6" id="KW-0808">Transferase</keyword>
<dbReference type="Pfam" id="PF04413">
    <property type="entry name" value="Glycos_transf_N"/>
    <property type="match status" value="1"/>
</dbReference>
<keyword evidence="6" id="KW-0328">Glycosyltransferase</keyword>
<dbReference type="GO" id="GO:0009245">
    <property type="term" value="P:lipid A biosynthetic process"/>
    <property type="evidence" value="ECO:0007669"/>
    <property type="project" value="TreeGrafter"/>
</dbReference>
<feature type="domain" description="3-deoxy-D-manno-octulosonic-acid transferase N-terminal" evidence="5">
    <location>
        <begin position="34"/>
        <end position="210"/>
    </location>
</feature>
<dbReference type="InterPro" id="IPR007507">
    <property type="entry name" value="Glycos_transf_N"/>
</dbReference>
<comment type="caution">
    <text evidence="6">The sequence shown here is derived from an EMBL/GenBank/DDBJ whole genome shotgun (WGS) entry which is preliminary data.</text>
</comment>
<comment type="subcellular location">
    <subcellularLocation>
        <location evidence="1">Cell envelope</location>
    </subcellularLocation>
</comment>
<evidence type="ECO:0000256" key="3">
    <source>
        <dbReference type="ARBA" id="ARBA00022679"/>
    </source>
</evidence>
<dbReference type="PANTHER" id="PTHR42755">
    <property type="entry name" value="3-DEOXY-MANNO-OCTULOSONATE CYTIDYLYLTRANSFERASE"/>
    <property type="match status" value="1"/>
</dbReference>
<dbReference type="NCBIfam" id="NF004388">
    <property type="entry name" value="PRK05749.1-4"/>
    <property type="match status" value="1"/>
</dbReference>
<keyword evidence="2" id="KW-0472">Membrane</keyword>
<sequence length="421" mass="45755">MPLSLYTLLLNLLVPFALLKLWWRGRRMPEYRRHIPERFGIYSSAGPEAPVIWLHAVSVGETQAAAPLVERLLQRYPGYRILLTHTTPTGRATGEQLFGDRVLRAYLPYDLPEAMQHFLAHFRPRIGLLLETELWFNLIAACRARNTPLLLVNARLSEKSARGYARLGSLTRQGLQALAGIAAQTDADAGRLRALGARDVTVTGNLKFDVTPPPQAAALGGALRQRWGTARPVFLAASTRDGEEALILDAVQAAAIPDLLTVIVPRHPQRFDDTARLLQKRGIRFVRRSMELPVAADCQVVLGDSMGEMHAYYAACDVAFIGGSLLRGGGQNLIEACAMGRPVLIGPHTWNFAAITQSAIAAVAALCVEDAAALTRALDSLLNDHALRSRMAANALAFSRSQGGAVDRVLGLIETQLPDGS</sequence>
<evidence type="ECO:0000259" key="5">
    <source>
        <dbReference type="Pfam" id="PF04413"/>
    </source>
</evidence>
<dbReference type="GO" id="GO:0043842">
    <property type="term" value="F:Kdo transferase activity"/>
    <property type="evidence" value="ECO:0007669"/>
    <property type="project" value="UniProtKB-EC"/>
</dbReference>
<evidence type="ECO:0000259" key="4">
    <source>
        <dbReference type="Pfam" id="PF00534"/>
    </source>
</evidence>
<accession>A0A1J5QG40</accession>
<feature type="domain" description="Glycosyl transferase family 1" evidence="4">
    <location>
        <begin position="288"/>
        <end position="395"/>
    </location>
</feature>
<dbReference type="Gene3D" id="3.40.50.11720">
    <property type="entry name" value="3-Deoxy-D-manno-octulosonic-acid transferase, N-terminal domain"/>
    <property type="match status" value="1"/>
</dbReference>
<reference evidence="6" key="1">
    <citation type="submission" date="2016-10" db="EMBL/GenBank/DDBJ databases">
        <title>Sequence of Gallionella enrichment culture.</title>
        <authorList>
            <person name="Poehlein A."/>
            <person name="Muehling M."/>
            <person name="Daniel R."/>
        </authorList>
    </citation>
    <scope>NUCLEOTIDE SEQUENCE</scope>
</reference>
<keyword evidence="2" id="KW-1003">Cell membrane</keyword>
<dbReference type="GO" id="GO:0030313">
    <property type="term" value="C:cell envelope"/>
    <property type="evidence" value="ECO:0007669"/>
    <property type="project" value="UniProtKB-SubCell"/>
</dbReference>
<dbReference type="EMBL" id="MLJW01000796">
    <property type="protein sequence ID" value="OIQ82513.1"/>
    <property type="molecule type" value="Genomic_DNA"/>
</dbReference>
<dbReference type="AlphaFoldDB" id="A0A1J5QG40"/>
<gene>
    <name evidence="6" type="primary">waaA_11</name>
    <name evidence="6" type="ORF">GALL_357020</name>
</gene>
<dbReference type="PANTHER" id="PTHR42755:SF1">
    <property type="entry name" value="3-DEOXY-D-MANNO-OCTULOSONIC ACID TRANSFERASE, MITOCHONDRIAL-RELATED"/>
    <property type="match status" value="1"/>
</dbReference>
<dbReference type="FunFam" id="3.40.50.11720:FF:000001">
    <property type="entry name" value="3-deoxy-D-manno-octulosonic acid transferase"/>
    <property type="match status" value="1"/>
</dbReference>
<evidence type="ECO:0000256" key="2">
    <source>
        <dbReference type="ARBA" id="ARBA00022519"/>
    </source>
</evidence>
<proteinExistence type="predicted"/>
<dbReference type="EC" id="2.4.99.13" evidence="6"/>
<evidence type="ECO:0000256" key="1">
    <source>
        <dbReference type="ARBA" id="ARBA00004196"/>
    </source>
</evidence>
<dbReference type="GO" id="GO:0005886">
    <property type="term" value="C:plasma membrane"/>
    <property type="evidence" value="ECO:0007669"/>
    <property type="project" value="TreeGrafter"/>
</dbReference>
<dbReference type="InterPro" id="IPR001296">
    <property type="entry name" value="Glyco_trans_1"/>
</dbReference>
<dbReference type="InterPro" id="IPR038107">
    <property type="entry name" value="Glycos_transf_N_sf"/>
</dbReference>
<keyword evidence="2" id="KW-0997">Cell inner membrane</keyword>
<evidence type="ECO:0000313" key="6">
    <source>
        <dbReference type="EMBL" id="OIQ82513.1"/>
    </source>
</evidence>
<dbReference type="SUPFAM" id="SSF53756">
    <property type="entry name" value="UDP-Glycosyltransferase/glycogen phosphorylase"/>
    <property type="match status" value="1"/>
</dbReference>
<organism evidence="6">
    <name type="scientific">mine drainage metagenome</name>
    <dbReference type="NCBI Taxonomy" id="410659"/>
    <lineage>
        <taxon>unclassified sequences</taxon>
        <taxon>metagenomes</taxon>
        <taxon>ecological metagenomes</taxon>
    </lineage>
</organism>
<name>A0A1J5QG40_9ZZZZ</name>
<protein>
    <submittedName>
        <fullName evidence="6">3-deoxy-D-manno-octulosonic acid transferase</fullName>
        <ecNumber evidence="6">2.4.99.12</ecNumber>
        <ecNumber evidence="6">2.4.99.13</ecNumber>
    </submittedName>
</protein>
<dbReference type="Pfam" id="PF00534">
    <property type="entry name" value="Glycos_transf_1"/>
    <property type="match status" value="1"/>
</dbReference>
<dbReference type="InterPro" id="IPR039901">
    <property type="entry name" value="Kdotransferase"/>
</dbReference>